<proteinExistence type="predicted"/>
<keyword evidence="4" id="KW-1185">Reference proteome</keyword>
<feature type="domain" description="Clp R" evidence="2">
    <location>
        <begin position="21"/>
        <end position="150"/>
    </location>
</feature>
<accession>A0A4U3MKQ2</accession>
<name>A0A4U3MKQ2_9ACTN</name>
<dbReference type="InterPro" id="IPR004176">
    <property type="entry name" value="Clp_R_N"/>
</dbReference>
<dbReference type="Gene3D" id="1.10.1780.10">
    <property type="entry name" value="Clp, N-terminal domain"/>
    <property type="match status" value="2"/>
</dbReference>
<dbReference type="EMBL" id="SZQA01000010">
    <property type="protein sequence ID" value="TKK88637.1"/>
    <property type="molecule type" value="Genomic_DNA"/>
</dbReference>
<protein>
    <recommendedName>
        <fullName evidence="2">Clp R domain-containing protein</fullName>
    </recommendedName>
</protein>
<dbReference type="AlphaFoldDB" id="A0A4U3MKQ2"/>
<sequence length="159" mass="17082">MISTVARGVPVFRRGVLRGPVERFLTTNAERVLVLADQEAVAAHAPQVAPEHVMAALLKNGNGVAVLCLRRLGAGPRELADAPQADDPPTTHGITAVLEQARHQAHLLGHRYIGTEHLLLALAEEAPDLLARHGADPATLRRQVVSVLREPVPAGWVWP</sequence>
<dbReference type="OrthoDB" id="3539541at2"/>
<dbReference type="InterPro" id="IPR036628">
    <property type="entry name" value="Clp_N_dom_sf"/>
</dbReference>
<evidence type="ECO:0000259" key="2">
    <source>
        <dbReference type="PROSITE" id="PS51903"/>
    </source>
</evidence>
<dbReference type="PROSITE" id="PS51903">
    <property type="entry name" value="CLP_R"/>
    <property type="match status" value="1"/>
</dbReference>
<evidence type="ECO:0000256" key="1">
    <source>
        <dbReference type="PROSITE-ProRule" id="PRU01251"/>
    </source>
</evidence>
<dbReference type="SUPFAM" id="SSF81923">
    <property type="entry name" value="Double Clp-N motif"/>
    <property type="match status" value="1"/>
</dbReference>
<keyword evidence="1" id="KW-0677">Repeat</keyword>
<dbReference type="Proteomes" id="UP000308705">
    <property type="component" value="Unassembled WGS sequence"/>
</dbReference>
<evidence type="ECO:0000313" key="4">
    <source>
        <dbReference type="Proteomes" id="UP000308705"/>
    </source>
</evidence>
<dbReference type="Pfam" id="PF02861">
    <property type="entry name" value="Clp_N"/>
    <property type="match status" value="1"/>
</dbReference>
<organism evidence="3 4">
    <name type="scientific">Herbidospora galbida</name>
    <dbReference type="NCBI Taxonomy" id="2575442"/>
    <lineage>
        <taxon>Bacteria</taxon>
        <taxon>Bacillati</taxon>
        <taxon>Actinomycetota</taxon>
        <taxon>Actinomycetes</taxon>
        <taxon>Streptosporangiales</taxon>
        <taxon>Streptosporangiaceae</taxon>
        <taxon>Herbidospora</taxon>
    </lineage>
</organism>
<gene>
    <name evidence="3" type="ORF">FDA94_13290</name>
</gene>
<evidence type="ECO:0000313" key="3">
    <source>
        <dbReference type="EMBL" id="TKK88637.1"/>
    </source>
</evidence>
<comment type="caution">
    <text evidence="3">The sequence shown here is derived from an EMBL/GenBank/DDBJ whole genome shotgun (WGS) entry which is preliminary data.</text>
</comment>
<reference evidence="3 4" key="1">
    <citation type="submission" date="2019-04" db="EMBL/GenBank/DDBJ databases">
        <title>Herbidospora sp. NEAU-GS14.nov., a novel actinomycete isolated from soil.</title>
        <authorList>
            <person name="Han L."/>
        </authorList>
    </citation>
    <scope>NUCLEOTIDE SEQUENCE [LARGE SCALE GENOMIC DNA]</scope>
    <source>
        <strain evidence="3 4">NEAU-GS14</strain>
    </source>
</reference>